<keyword evidence="3" id="KW-1185">Reference proteome</keyword>
<dbReference type="RefSeq" id="WP_349082747.1">
    <property type="nucleotide sequence ID" value="NZ_JBBNFW010000123.1"/>
</dbReference>
<evidence type="ECO:0000259" key="1">
    <source>
        <dbReference type="Pfam" id="PF13354"/>
    </source>
</evidence>
<evidence type="ECO:0000313" key="2">
    <source>
        <dbReference type="EMBL" id="MEQ2412344.1"/>
    </source>
</evidence>
<organism evidence="2 3">
    <name type="scientific">Blautia acetigignens</name>
    <dbReference type="NCBI Taxonomy" id="2981783"/>
    <lineage>
        <taxon>Bacteria</taxon>
        <taxon>Bacillati</taxon>
        <taxon>Bacillota</taxon>
        <taxon>Clostridia</taxon>
        <taxon>Lachnospirales</taxon>
        <taxon>Lachnospiraceae</taxon>
        <taxon>Blautia</taxon>
    </lineage>
</organism>
<dbReference type="Proteomes" id="UP001470752">
    <property type="component" value="Unassembled WGS sequence"/>
</dbReference>
<reference evidence="2 3" key="1">
    <citation type="submission" date="2024-04" db="EMBL/GenBank/DDBJ databases">
        <title>Human intestinal bacterial collection.</title>
        <authorList>
            <person name="Pauvert C."/>
            <person name="Hitch T.C.A."/>
            <person name="Clavel T."/>
        </authorList>
    </citation>
    <scope>NUCLEOTIDE SEQUENCE [LARGE SCALE GENOMIC DNA]</scope>
    <source>
        <strain evidence="2 3">CLA-AA-H161</strain>
    </source>
</reference>
<accession>A0ABV1CMU3</accession>
<feature type="domain" description="Beta-lactamase class A catalytic" evidence="1">
    <location>
        <begin position="27"/>
        <end position="75"/>
    </location>
</feature>
<dbReference type="Gene3D" id="3.40.710.10">
    <property type="entry name" value="DD-peptidase/beta-lactamase superfamily"/>
    <property type="match status" value="1"/>
</dbReference>
<dbReference type="PANTHER" id="PTHR35333">
    <property type="entry name" value="BETA-LACTAMASE"/>
    <property type="match status" value="1"/>
</dbReference>
<name>A0ABV1CMU3_9FIRM</name>
<gene>
    <name evidence="2" type="ORF">AAAX94_04760</name>
</gene>
<protein>
    <submittedName>
        <fullName evidence="2">Serine hydrolase</fullName>
    </submittedName>
</protein>
<comment type="caution">
    <text evidence="2">The sequence shown here is derived from an EMBL/GenBank/DDBJ whole genome shotgun (WGS) entry which is preliminary data.</text>
</comment>
<keyword evidence="2" id="KW-0378">Hydrolase</keyword>
<evidence type="ECO:0000313" key="3">
    <source>
        <dbReference type="Proteomes" id="UP001470752"/>
    </source>
</evidence>
<dbReference type="EMBL" id="JBBNFW010000123">
    <property type="protein sequence ID" value="MEQ2412344.1"/>
    <property type="molecule type" value="Genomic_DNA"/>
</dbReference>
<dbReference type="Pfam" id="PF13354">
    <property type="entry name" value="Beta-lactamase2"/>
    <property type="match status" value="1"/>
</dbReference>
<dbReference type="InterPro" id="IPR012338">
    <property type="entry name" value="Beta-lactam/transpept-like"/>
</dbReference>
<proteinExistence type="predicted"/>
<dbReference type="InterPro" id="IPR045155">
    <property type="entry name" value="Beta-lactam_cat"/>
</dbReference>
<dbReference type="SUPFAM" id="SSF56601">
    <property type="entry name" value="beta-lactamase/transpeptidase-like"/>
    <property type="match status" value="1"/>
</dbReference>
<sequence>MDQLENYLGTLKKNVQSVLNSYGSGWSVYVKDLKTNTSFTINDTSMYPASIIKLFVMEATYASVREKRIALTANVKTLLREMITESDNTSYNSLIRVIGKGNFSVGCSYINNYIKQKGHTGTGVHHYLNG</sequence>
<dbReference type="PANTHER" id="PTHR35333:SF3">
    <property type="entry name" value="BETA-LACTAMASE-TYPE TRANSPEPTIDASE FOLD CONTAINING PROTEIN"/>
    <property type="match status" value="1"/>
</dbReference>
<dbReference type="GO" id="GO:0016787">
    <property type="term" value="F:hydrolase activity"/>
    <property type="evidence" value="ECO:0007669"/>
    <property type="project" value="UniProtKB-KW"/>
</dbReference>
<dbReference type="InterPro" id="IPR000871">
    <property type="entry name" value="Beta-lactam_class-A"/>
</dbReference>